<name>A0A1G5DCF3_9FIRM</name>
<dbReference type="EMBL" id="FMUR01000008">
    <property type="protein sequence ID" value="SCY12211.1"/>
    <property type="molecule type" value="Genomic_DNA"/>
</dbReference>
<proteinExistence type="predicted"/>
<sequence>MIKSASQLKGKIKNLAKGNVRKAETYIRLYFMERLLERISISKYKDRFVIKGGILASSLLGIDMRTTMDIDTTVRSLPLTDDDIQKFINEICSIEIGDSVAFRITHTEQIMDDFDYPGILC</sequence>
<dbReference type="InterPro" id="IPR014942">
    <property type="entry name" value="AbiEii"/>
</dbReference>
<dbReference type="RefSeq" id="WP_074462093.1">
    <property type="nucleotide sequence ID" value="NZ_FMUR01000008.1"/>
</dbReference>
<reference evidence="2" key="1">
    <citation type="submission" date="2016-10" db="EMBL/GenBank/DDBJ databases">
        <authorList>
            <person name="Varghese N."/>
            <person name="Submissions S."/>
        </authorList>
    </citation>
    <scope>NUCLEOTIDE SEQUENCE [LARGE SCALE GENOMIC DNA]</scope>
    <source>
        <strain evidence="2">XBD2006</strain>
    </source>
</reference>
<dbReference type="GO" id="GO:0016740">
    <property type="term" value="F:transferase activity"/>
    <property type="evidence" value="ECO:0007669"/>
    <property type="project" value="UniProtKB-KW"/>
</dbReference>
<dbReference type="AlphaFoldDB" id="A0A1G5DCF3"/>
<dbReference type="Proteomes" id="UP000183047">
    <property type="component" value="Unassembled WGS sequence"/>
</dbReference>
<evidence type="ECO:0000313" key="2">
    <source>
        <dbReference type="Proteomes" id="UP000183047"/>
    </source>
</evidence>
<dbReference type="Pfam" id="PF08843">
    <property type="entry name" value="AbiEii"/>
    <property type="match status" value="1"/>
</dbReference>
<dbReference type="OrthoDB" id="9808443at2"/>
<gene>
    <name evidence="1" type="ORF">SAMN02910451_01444</name>
</gene>
<evidence type="ECO:0000313" key="1">
    <source>
        <dbReference type="EMBL" id="SCY12211.1"/>
    </source>
</evidence>
<protein>
    <submittedName>
        <fullName evidence="1">Nucleotidyl transferase AbiEii toxin, Type IV TA system</fullName>
    </submittedName>
</protein>
<keyword evidence="2" id="KW-1185">Reference proteome</keyword>
<keyword evidence="1" id="KW-0808">Transferase</keyword>
<organism evidence="1 2">
    <name type="scientific">Butyrivibrio hungatei</name>
    <dbReference type="NCBI Taxonomy" id="185008"/>
    <lineage>
        <taxon>Bacteria</taxon>
        <taxon>Bacillati</taxon>
        <taxon>Bacillota</taxon>
        <taxon>Clostridia</taxon>
        <taxon>Lachnospirales</taxon>
        <taxon>Lachnospiraceae</taxon>
        <taxon>Butyrivibrio</taxon>
    </lineage>
</organism>
<accession>A0A1G5DCF3</accession>